<comment type="caution">
    <text evidence="3">The sequence shown here is derived from an EMBL/GenBank/DDBJ whole genome shotgun (WGS) entry which is preliminary data.</text>
</comment>
<keyword evidence="1" id="KW-0378">Hydrolase</keyword>
<organism evidence="3 4">
    <name type="scientific">Porphyromonas miyakawae</name>
    <dbReference type="NCBI Taxonomy" id="3137470"/>
    <lineage>
        <taxon>Bacteria</taxon>
        <taxon>Pseudomonadati</taxon>
        <taxon>Bacteroidota</taxon>
        <taxon>Bacteroidia</taxon>
        <taxon>Bacteroidales</taxon>
        <taxon>Porphyromonadaceae</taxon>
        <taxon>Porphyromonas</taxon>
    </lineage>
</organism>
<dbReference type="InterPro" id="IPR011650">
    <property type="entry name" value="Peptidase_M20_dimer"/>
</dbReference>
<name>A0ABQ0E282_9PORP</name>
<dbReference type="SUPFAM" id="SSF53187">
    <property type="entry name" value="Zn-dependent exopeptidases"/>
    <property type="match status" value="1"/>
</dbReference>
<dbReference type="PANTHER" id="PTHR43501">
    <property type="entry name" value="CYTOSOL NON-SPECIFIC DIPEPTIDASE"/>
    <property type="match status" value="1"/>
</dbReference>
<proteinExistence type="predicted"/>
<dbReference type="InterPro" id="IPR001160">
    <property type="entry name" value="Peptidase_M20C"/>
</dbReference>
<evidence type="ECO:0000259" key="2">
    <source>
        <dbReference type="Pfam" id="PF07687"/>
    </source>
</evidence>
<evidence type="ECO:0000256" key="1">
    <source>
        <dbReference type="ARBA" id="ARBA00022801"/>
    </source>
</evidence>
<dbReference type="Pfam" id="PF01546">
    <property type="entry name" value="Peptidase_M20"/>
    <property type="match status" value="1"/>
</dbReference>
<accession>A0ABQ0E282</accession>
<dbReference type="Proteomes" id="UP001628220">
    <property type="component" value="Unassembled WGS sequence"/>
</dbReference>
<dbReference type="NCBIfam" id="TIGR01893">
    <property type="entry name" value="aa-his-dipept"/>
    <property type="match status" value="1"/>
</dbReference>
<protein>
    <submittedName>
        <fullName evidence="3">Aminoacyl-histidine dipeptidase</fullName>
    </submittedName>
</protein>
<dbReference type="RefSeq" id="WP_411915642.1">
    <property type="nucleotide sequence ID" value="NZ_BAAFSF010000002.1"/>
</dbReference>
<dbReference type="PRINTS" id="PR00934">
    <property type="entry name" value="XHISDIPTASE"/>
</dbReference>
<dbReference type="EMBL" id="BAAFSF010000002">
    <property type="protein sequence ID" value="GAB1251825.1"/>
    <property type="molecule type" value="Genomic_DNA"/>
</dbReference>
<keyword evidence="4" id="KW-1185">Reference proteome</keyword>
<dbReference type="Gene3D" id="3.40.630.10">
    <property type="entry name" value="Zn peptidases"/>
    <property type="match status" value="2"/>
</dbReference>
<evidence type="ECO:0000313" key="4">
    <source>
        <dbReference type="Proteomes" id="UP001628220"/>
    </source>
</evidence>
<dbReference type="InterPro" id="IPR002933">
    <property type="entry name" value="Peptidase_M20"/>
</dbReference>
<dbReference type="CDD" id="cd03890">
    <property type="entry name" value="M20_pepD"/>
    <property type="match status" value="1"/>
</dbReference>
<evidence type="ECO:0000313" key="3">
    <source>
        <dbReference type="EMBL" id="GAB1251825.1"/>
    </source>
</evidence>
<reference evidence="3 4" key="1">
    <citation type="journal article" date="2025" name="Int. J. Syst. Evol. Microbiol.">
        <title>Desulfovibrio falkowii sp. nov., Porphyromonas miyakawae sp. nov., Mediterraneibacter flintii sp. nov. and Owariibacterium komagatae gen. nov., sp. nov., isolated from human faeces.</title>
        <authorList>
            <person name="Hamaguchi T."/>
            <person name="Ohara M."/>
            <person name="Hisatomi A."/>
            <person name="Sekiguchi K."/>
            <person name="Takeda J.I."/>
            <person name="Ueyama J."/>
            <person name="Ito M."/>
            <person name="Nishiwaki H."/>
            <person name="Ogi T."/>
            <person name="Hirayama M."/>
            <person name="Ohkuma M."/>
            <person name="Sakamoto M."/>
            <person name="Ohno K."/>
        </authorList>
    </citation>
    <scope>NUCLEOTIDE SEQUENCE [LARGE SCALE GENOMIC DNA]</scope>
    <source>
        <strain evidence="3 4">13CB11C</strain>
    </source>
</reference>
<dbReference type="PANTHER" id="PTHR43501:SF1">
    <property type="entry name" value="CYTOSOL NON-SPECIFIC DIPEPTIDASE"/>
    <property type="match status" value="1"/>
</dbReference>
<dbReference type="PIRSF" id="PIRSF016599">
    <property type="entry name" value="Xaa-His_dipept"/>
    <property type="match status" value="1"/>
</dbReference>
<gene>
    <name evidence="3" type="ORF">Tsumi_09300</name>
</gene>
<sequence length="484" mass="53249">MAQEIKQLQPQAIWNYFYEITQFPRPTGQTKEVAEYIASVGKKLGLETKRDEVGNVLIIKPATPGMENRPKVTLQGHMDMVPQKNKEVNHDFTKDPIDARIDGEWVRANGTTLGADNGMGCAMALAVLSDNTLKHGPIEALFTVDEEVGMIGANELKAGFATGDILMNMDSEEEGNLFIGCAGGVDVNVLLEYKEQENESTDDIAVKVTLAGLKGGHSGVEIHLGRANSNKLMARFLKKAICEYGVRLASFEGGSMRNAIPRDAEAVVTLAPEDAEGFNKMVTEWEQIFRKEYEGIEDAITLKVEKCPLPKMLIPEEIQDNFINALEACVNGPVSMLQSFKNTVESSTNMSIVTAKEGKIIVRFLVRSSSQSRKMQVASQVESAFLLMGADVEFDVDYSGWQPNTKSHALEVLKKAYTKVYGKEPEVKVMHAGLECGIIQGVMPDMDMISFGPTIEHPHSPDERVNIASVERTYKVVEEALANI</sequence>
<feature type="domain" description="Peptidase M20 dimerisation" evidence="2">
    <location>
        <begin position="210"/>
        <end position="294"/>
    </location>
</feature>
<dbReference type="Pfam" id="PF07687">
    <property type="entry name" value="M20_dimer"/>
    <property type="match status" value="1"/>
</dbReference>